<protein>
    <recommendedName>
        <fullName evidence="2">NADH-ubiquinone oxidoreductase 21kDa subunit N-terminal domain-containing protein</fullName>
    </recommendedName>
</protein>
<feature type="domain" description="NADH-ubiquinone oxidoreductase 21kDa subunit N-terminal" evidence="2">
    <location>
        <begin position="20"/>
        <end position="96"/>
    </location>
</feature>
<dbReference type="InterPro" id="IPR053229">
    <property type="entry name" value="NADH-Q_oxidrdct_subunit"/>
</dbReference>
<dbReference type="Pfam" id="PF10785">
    <property type="entry name" value="NADH-u_ox-rdase"/>
    <property type="match status" value="1"/>
</dbReference>
<evidence type="ECO:0000259" key="2">
    <source>
        <dbReference type="Pfam" id="PF10785"/>
    </source>
</evidence>
<evidence type="ECO:0000256" key="1">
    <source>
        <dbReference type="SAM" id="Phobius"/>
    </source>
</evidence>
<keyword evidence="1" id="KW-0472">Membrane</keyword>
<dbReference type="Proteomes" id="UP000695562">
    <property type="component" value="Unassembled WGS sequence"/>
</dbReference>
<keyword evidence="1" id="KW-0812">Transmembrane</keyword>
<sequence length="121" mass="13572">MSYEQNKLTTQPIVKSVDAPQYPVLIQDPTVSQVISNFRFSDYAFGLGLSFVLTAGYYAATYRHAPSTLGVSTIVFPSMMGLSGEKVSQRLRGIRENESECKKHNKQFFFKPQPNPSTPFL</sequence>
<reference evidence="3" key="1">
    <citation type="submission" date="2020-01" db="EMBL/GenBank/DDBJ databases">
        <title>Development of genomics and gene disruption for Polysphondylium violaceum indicates a role for the polyketide synthase stlB in stalk morphogenesis.</title>
        <authorList>
            <person name="Narita B."/>
            <person name="Kawabe Y."/>
            <person name="Kin K."/>
            <person name="Saito T."/>
            <person name="Gibbs R."/>
            <person name="Kuspa A."/>
            <person name="Muzny D."/>
            <person name="Queller D."/>
            <person name="Richards S."/>
            <person name="Strassman J."/>
            <person name="Sucgang R."/>
            <person name="Worley K."/>
            <person name="Schaap P."/>
        </authorList>
    </citation>
    <scope>NUCLEOTIDE SEQUENCE</scope>
    <source>
        <strain evidence="3">QSvi11</strain>
    </source>
</reference>
<organism evidence="3 4">
    <name type="scientific">Polysphondylium violaceum</name>
    <dbReference type="NCBI Taxonomy" id="133409"/>
    <lineage>
        <taxon>Eukaryota</taxon>
        <taxon>Amoebozoa</taxon>
        <taxon>Evosea</taxon>
        <taxon>Eumycetozoa</taxon>
        <taxon>Dictyostelia</taxon>
        <taxon>Dictyosteliales</taxon>
        <taxon>Dictyosteliaceae</taxon>
        <taxon>Polysphondylium</taxon>
    </lineage>
</organism>
<evidence type="ECO:0000313" key="3">
    <source>
        <dbReference type="EMBL" id="KAF2070516.1"/>
    </source>
</evidence>
<proteinExistence type="predicted"/>
<evidence type="ECO:0000313" key="4">
    <source>
        <dbReference type="Proteomes" id="UP000695562"/>
    </source>
</evidence>
<gene>
    <name evidence="3" type="ORF">CYY_008164</name>
</gene>
<dbReference type="EMBL" id="AJWJ01000481">
    <property type="protein sequence ID" value="KAF2070516.1"/>
    <property type="molecule type" value="Genomic_DNA"/>
</dbReference>
<keyword evidence="4" id="KW-1185">Reference proteome</keyword>
<accession>A0A8J4UQD2</accession>
<comment type="caution">
    <text evidence="3">The sequence shown here is derived from an EMBL/GenBank/DDBJ whole genome shotgun (WGS) entry which is preliminary data.</text>
</comment>
<feature type="transmembrane region" description="Helical" evidence="1">
    <location>
        <begin position="43"/>
        <end position="60"/>
    </location>
</feature>
<dbReference type="OrthoDB" id="19314at2759"/>
<keyword evidence="1" id="KW-1133">Transmembrane helix</keyword>
<dbReference type="InterPro" id="IPR019721">
    <property type="entry name" value="NADH-UbQ_OxRdtase_su21_N"/>
</dbReference>
<dbReference type="AlphaFoldDB" id="A0A8J4UQD2"/>
<dbReference type="PANTHER" id="PTHR34062">
    <property type="entry name" value="OXIDOREDUCTASE 21 KDA SUBUNIT, PUTATIVE (AFU_ORTHOLOGUE AFUA_4G04750)-RELATED"/>
    <property type="match status" value="1"/>
</dbReference>
<dbReference type="PANTHER" id="PTHR34062:SF1">
    <property type="entry name" value="NADH-UBIQUINONE OXIDOREDUCTASE 21KDA SUBUNIT N-TERMINAL DOMAIN-CONTAINING PROTEIN"/>
    <property type="match status" value="1"/>
</dbReference>
<name>A0A8J4UQD2_9MYCE</name>